<keyword evidence="6" id="KW-1185">Reference proteome</keyword>
<evidence type="ECO:0000259" key="4">
    <source>
        <dbReference type="Pfam" id="PF03501"/>
    </source>
</evidence>
<dbReference type="Ensembl" id="ENSAPET00000025600.1">
    <property type="protein sequence ID" value="ENSAPEP00000024947.1"/>
    <property type="gene ID" value="ENSAPEG00000017745.1"/>
</dbReference>
<evidence type="ECO:0000313" key="6">
    <source>
        <dbReference type="Proteomes" id="UP000265080"/>
    </source>
</evidence>
<evidence type="ECO:0000313" key="5">
    <source>
        <dbReference type="Ensembl" id="ENSAPEP00000024947.1"/>
    </source>
</evidence>
<evidence type="ECO:0000256" key="3">
    <source>
        <dbReference type="ARBA" id="ARBA00023274"/>
    </source>
</evidence>
<proteinExistence type="inferred from homology"/>
<dbReference type="PANTHER" id="PTHR12146">
    <property type="entry name" value="40S RIBOSOMAL PROTEIN S10"/>
    <property type="match status" value="1"/>
</dbReference>
<protein>
    <recommendedName>
        <fullName evidence="4">Plectin/eS10 N-terminal domain-containing protein</fullName>
    </recommendedName>
</protein>
<sequence>MVMPLADLRAIYELLFKDGTIVVLRAMASLKSRGYVRETFVWKHAYYYLTNEGIVYLRDYLHLPPEINTSNTSTNPSFCIFKESDRCSRNIRDSFQCNVGPNCGSKLNRFRGTLGQRRSR</sequence>
<dbReference type="Gene3D" id="1.10.10.10">
    <property type="entry name" value="Winged helix-like DNA-binding domain superfamily/Winged helix DNA-binding domain"/>
    <property type="match status" value="1"/>
</dbReference>
<dbReference type="InterPro" id="IPR037447">
    <property type="entry name" value="Ribosomal_eS10"/>
</dbReference>
<feature type="domain" description="Plectin/eS10 N-terminal" evidence="4">
    <location>
        <begin position="22"/>
        <end position="67"/>
    </location>
</feature>
<dbReference type="GO" id="GO:0003735">
    <property type="term" value="F:structural constituent of ribosome"/>
    <property type="evidence" value="ECO:0007669"/>
    <property type="project" value="TreeGrafter"/>
</dbReference>
<dbReference type="GO" id="GO:0003723">
    <property type="term" value="F:RNA binding"/>
    <property type="evidence" value="ECO:0007669"/>
    <property type="project" value="TreeGrafter"/>
</dbReference>
<name>A0A3P8TPI1_AMPPE</name>
<dbReference type="InterPro" id="IPR005326">
    <property type="entry name" value="Plectin_eS10_N"/>
</dbReference>
<dbReference type="GO" id="GO:0022627">
    <property type="term" value="C:cytosolic small ribosomal subunit"/>
    <property type="evidence" value="ECO:0007669"/>
    <property type="project" value="TreeGrafter"/>
</dbReference>
<keyword evidence="2" id="KW-0689">Ribosomal protein</keyword>
<evidence type="ECO:0000256" key="1">
    <source>
        <dbReference type="ARBA" id="ARBA00007278"/>
    </source>
</evidence>
<organism evidence="5 6">
    <name type="scientific">Amphiprion percula</name>
    <name type="common">Orange clownfish</name>
    <name type="synonym">Lutjanus percula</name>
    <dbReference type="NCBI Taxonomy" id="161767"/>
    <lineage>
        <taxon>Eukaryota</taxon>
        <taxon>Metazoa</taxon>
        <taxon>Chordata</taxon>
        <taxon>Craniata</taxon>
        <taxon>Vertebrata</taxon>
        <taxon>Euteleostomi</taxon>
        <taxon>Actinopterygii</taxon>
        <taxon>Neopterygii</taxon>
        <taxon>Teleostei</taxon>
        <taxon>Neoteleostei</taxon>
        <taxon>Acanthomorphata</taxon>
        <taxon>Ovalentaria</taxon>
        <taxon>Pomacentridae</taxon>
        <taxon>Amphiprion</taxon>
    </lineage>
</organism>
<dbReference type="Proteomes" id="UP000265080">
    <property type="component" value="Chromosome 17"/>
</dbReference>
<comment type="similarity">
    <text evidence="1">Belongs to the eukaryotic ribosomal protein eS10 family.</text>
</comment>
<dbReference type="GeneTree" id="ENSGT00940000166022"/>
<evidence type="ECO:0000256" key="2">
    <source>
        <dbReference type="ARBA" id="ARBA00022980"/>
    </source>
</evidence>
<reference evidence="5" key="3">
    <citation type="submission" date="2025-09" db="UniProtKB">
        <authorList>
            <consortium name="Ensembl"/>
        </authorList>
    </citation>
    <scope>IDENTIFICATION</scope>
</reference>
<reference evidence="5 6" key="1">
    <citation type="submission" date="2018-03" db="EMBL/GenBank/DDBJ databases">
        <title>Finding Nemo's genes: A chromosome-scale reference assembly of the genome of the orange clownfish Amphiprion percula.</title>
        <authorList>
            <person name="Lehmann R."/>
        </authorList>
    </citation>
    <scope>NUCLEOTIDE SEQUENCE</scope>
</reference>
<dbReference type="STRING" id="161767.ENSAPEP00000024947"/>
<dbReference type="Pfam" id="PF03501">
    <property type="entry name" value="S10_plectin"/>
    <property type="match status" value="1"/>
</dbReference>
<dbReference type="PANTHER" id="PTHR12146:SF25">
    <property type="entry name" value="PLECTIN_ES10 N-TERMINAL DOMAIN-CONTAINING PROTEIN"/>
    <property type="match status" value="1"/>
</dbReference>
<dbReference type="InterPro" id="IPR036388">
    <property type="entry name" value="WH-like_DNA-bd_sf"/>
</dbReference>
<dbReference type="AlphaFoldDB" id="A0A3P8TPI1"/>
<accession>A0A3P8TPI1</accession>
<keyword evidence="3" id="KW-0687">Ribonucleoprotein</keyword>
<reference evidence="5" key="2">
    <citation type="submission" date="2025-08" db="UniProtKB">
        <authorList>
            <consortium name="Ensembl"/>
        </authorList>
    </citation>
    <scope>IDENTIFICATION</scope>
</reference>